<feature type="region of interest" description="Disordered" evidence="1">
    <location>
        <begin position="29"/>
        <end position="48"/>
    </location>
</feature>
<feature type="region of interest" description="Disordered" evidence="1">
    <location>
        <begin position="159"/>
        <end position="178"/>
    </location>
</feature>
<sequence length="229" mass="24181">MPPMPTTKHAIAPRTKHLLPLFHHAMHDTAQTRQTAPTSRPPESAEAVGRSLIGTKAVHSGVECGTGAGYRAKRPLREDGDGENWPKKAKKRRLQRRQFDSDPGPGETLAYFNNTAPLRLNDIAVAPLAREVKTNLSTSVYDEGKWGSVAGAAAADGGGTGRGGGAVSGDEGCAESGGEGGWDGWGEVQALSEAIDCGCYLVRGRPDLKQKQALSELNTRTPQVAHPAP</sequence>
<gene>
    <name evidence="2" type="ORF">C8F04DRAFT_1387895</name>
</gene>
<dbReference type="AlphaFoldDB" id="A0AAD6TM48"/>
<evidence type="ECO:0000256" key="1">
    <source>
        <dbReference type="SAM" id="MobiDB-lite"/>
    </source>
</evidence>
<evidence type="ECO:0000313" key="3">
    <source>
        <dbReference type="Proteomes" id="UP001218188"/>
    </source>
</evidence>
<accession>A0AAD6TM48</accession>
<feature type="region of interest" description="Disordered" evidence="1">
    <location>
        <begin position="64"/>
        <end position="108"/>
    </location>
</feature>
<evidence type="ECO:0000313" key="2">
    <source>
        <dbReference type="EMBL" id="KAJ7046347.1"/>
    </source>
</evidence>
<organism evidence="2 3">
    <name type="scientific">Mycena alexandri</name>
    <dbReference type="NCBI Taxonomy" id="1745969"/>
    <lineage>
        <taxon>Eukaryota</taxon>
        <taxon>Fungi</taxon>
        <taxon>Dikarya</taxon>
        <taxon>Basidiomycota</taxon>
        <taxon>Agaricomycotina</taxon>
        <taxon>Agaricomycetes</taxon>
        <taxon>Agaricomycetidae</taxon>
        <taxon>Agaricales</taxon>
        <taxon>Marasmiineae</taxon>
        <taxon>Mycenaceae</taxon>
        <taxon>Mycena</taxon>
    </lineage>
</organism>
<dbReference type="EMBL" id="JARJCM010000003">
    <property type="protein sequence ID" value="KAJ7046347.1"/>
    <property type="molecule type" value="Genomic_DNA"/>
</dbReference>
<protein>
    <submittedName>
        <fullName evidence="2">Uncharacterized protein</fullName>
    </submittedName>
</protein>
<comment type="caution">
    <text evidence="2">The sequence shown here is derived from an EMBL/GenBank/DDBJ whole genome shotgun (WGS) entry which is preliminary data.</text>
</comment>
<proteinExistence type="predicted"/>
<feature type="compositionally biased region" description="Polar residues" evidence="1">
    <location>
        <begin position="29"/>
        <end position="38"/>
    </location>
</feature>
<feature type="compositionally biased region" description="Basic residues" evidence="1">
    <location>
        <begin position="87"/>
        <end position="96"/>
    </location>
</feature>
<keyword evidence="3" id="KW-1185">Reference proteome</keyword>
<name>A0AAD6TM48_9AGAR</name>
<dbReference type="Proteomes" id="UP001218188">
    <property type="component" value="Unassembled WGS sequence"/>
</dbReference>
<reference evidence="2" key="1">
    <citation type="submission" date="2023-03" db="EMBL/GenBank/DDBJ databases">
        <title>Massive genome expansion in bonnet fungi (Mycena s.s.) driven by repeated elements and novel gene families across ecological guilds.</title>
        <authorList>
            <consortium name="Lawrence Berkeley National Laboratory"/>
            <person name="Harder C.B."/>
            <person name="Miyauchi S."/>
            <person name="Viragh M."/>
            <person name="Kuo A."/>
            <person name="Thoen E."/>
            <person name="Andreopoulos B."/>
            <person name="Lu D."/>
            <person name="Skrede I."/>
            <person name="Drula E."/>
            <person name="Henrissat B."/>
            <person name="Morin E."/>
            <person name="Kohler A."/>
            <person name="Barry K."/>
            <person name="LaButti K."/>
            <person name="Morin E."/>
            <person name="Salamov A."/>
            <person name="Lipzen A."/>
            <person name="Mereny Z."/>
            <person name="Hegedus B."/>
            <person name="Baldrian P."/>
            <person name="Stursova M."/>
            <person name="Weitz H."/>
            <person name="Taylor A."/>
            <person name="Grigoriev I.V."/>
            <person name="Nagy L.G."/>
            <person name="Martin F."/>
            <person name="Kauserud H."/>
        </authorList>
    </citation>
    <scope>NUCLEOTIDE SEQUENCE</scope>
    <source>
        <strain evidence="2">CBHHK200</strain>
    </source>
</reference>